<dbReference type="KEGG" id="hsr:HSBAA_63750"/>
<proteinExistence type="predicted"/>
<organism evidence="1 2">
    <name type="scientific">Vreelandella sulfidaeris</name>
    <dbReference type="NCBI Taxonomy" id="115553"/>
    <lineage>
        <taxon>Bacteria</taxon>
        <taxon>Pseudomonadati</taxon>
        <taxon>Pseudomonadota</taxon>
        <taxon>Gammaproteobacteria</taxon>
        <taxon>Oceanospirillales</taxon>
        <taxon>Halomonadaceae</taxon>
        <taxon>Vreelandella</taxon>
    </lineage>
</organism>
<dbReference type="Gene3D" id="3.40.50.2000">
    <property type="entry name" value="Glycogen Phosphorylase B"/>
    <property type="match status" value="1"/>
</dbReference>
<dbReference type="EMBL" id="AP019514">
    <property type="protein sequence ID" value="BBI65069.1"/>
    <property type="molecule type" value="Genomic_DNA"/>
</dbReference>
<reference evidence="1 2" key="1">
    <citation type="journal article" date="2019" name="Microbiol. Resour. Announc.">
        <title>Complete Genome Sequence of Halomonas sulfidaeris Strain Esulfide1 Isolated from a Metal Sulfide Rock at a Depth of 2,200 Meters, Obtained Using Nanopore Sequencing.</title>
        <authorList>
            <person name="Saito M."/>
            <person name="Nishigata A."/>
            <person name="Galipon J."/>
            <person name="Arakawa K."/>
        </authorList>
    </citation>
    <scope>NUCLEOTIDE SEQUENCE [LARGE SCALE GENOMIC DNA]</scope>
    <source>
        <strain evidence="1 2">ATCC BAA-803</strain>
    </source>
</reference>
<evidence type="ECO:0008006" key="3">
    <source>
        <dbReference type="Google" id="ProtNLM"/>
    </source>
</evidence>
<dbReference type="Proteomes" id="UP000320231">
    <property type="component" value="Chromosome"/>
</dbReference>
<dbReference type="AlphaFoldDB" id="A0A455ULD4"/>
<protein>
    <recommendedName>
        <fullName evidence="3">Glycosyl transferase family 1 domain-containing protein</fullName>
    </recommendedName>
</protein>
<gene>
    <name evidence="1" type="ORF">HSBAA_63750</name>
</gene>
<evidence type="ECO:0000313" key="2">
    <source>
        <dbReference type="Proteomes" id="UP000320231"/>
    </source>
</evidence>
<sequence>MKAWESIVVLVCWEMLGLLFLQKSGVCRQCLKKTINSGIDAKLLLIGEGSLKQNVMSLVDELGLGDKVLFLGKREDMPSLFLH</sequence>
<evidence type="ECO:0000313" key="1">
    <source>
        <dbReference type="EMBL" id="BBI65069.1"/>
    </source>
</evidence>
<name>A0A455ULD4_9GAMM</name>
<dbReference type="SUPFAM" id="SSF53756">
    <property type="entry name" value="UDP-Glycosyltransferase/glycogen phosphorylase"/>
    <property type="match status" value="1"/>
</dbReference>
<accession>A0A455ULD4</accession>